<dbReference type="PANTHER" id="PTHR35046">
    <property type="entry name" value="ZINC KNUCKLE (CCHC-TYPE) FAMILY PROTEIN"/>
    <property type="match status" value="1"/>
</dbReference>
<name>A0A9D5AFS4_PEA</name>
<proteinExistence type="predicted"/>
<dbReference type="Proteomes" id="UP001058974">
    <property type="component" value="Chromosome 5"/>
</dbReference>
<dbReference type="EMBL" id="JAMSHJ010000005">
    <property type="protein sequence ID" value="KAI5406221.1"/>
    <property type="molecule type" value="Genomic_DNA"/>
</dbReference>
<gene>
    <name evidence="1" type="ORF">KIW84_052818</name>
</gene>
<evidence type="ECO:0000313" key="2">
    <source>
        <dbReference type="Proteomes" id="UP001058974"/>
    </source>
</evidence>
<comment type="caution">
    <text evidence="1">The sequence shown here is derived from an EMBL/GenBank/DDBJ whole genome shotgun (WGS) entry which is preliminary data.</text>
</comment>
<sequence length="256" mass="30173">MYSVDKFRPEMAYLQVVDGKEKYVITRDFNLVNKGTINHKGVQQGKVPVQRQNNPYVKPNGDTCYRFAGRGNILNVYPTRIIIVVVEEKEKEEEEKREEHAVENDEYAGVEVAEEEFNERENFVLQRMLLASKDEGRHKNFFKTRCFIKNKVCNLIVDSGNTKNLLSHKLENYLKLSMDSMRSHTSSVWPWKFDDDFTYRGRDNMMMFTRGTHKIDMTLVFHFDKNPEENKSSFFVMTHSKKRLDEAVKETNFSVQ</sequence>
<keyword evidence="2" id="KW-1185">Reference proteome</keyword>
<accession>A0A9D5AFS4</accession>
<dbReference type="PANTHER" id="PTHR35046:SF26">
    <property type="entry name" value="RNA-DIRECTED DNA POLYMERASE"/>
    <property type="match status" value="1"/>
</dbReference>
<protein>
    <submittedName>
        <fullName evidence="1">Uncharacterized protein</fullName>
    </submittedName>
</protein>
<dbReference type="AlphaFoldDB" id="A0A9D5AFS4"/>
<evidence type="ECO:0000313" key="1">
    <source>
        <dbReference type="EMBL" id="KAI5406221.1"/>
    </source>
</evidence>
<organism evidence="1 2">
    <name type="scientific">Pisum sativum</name>
    <name type="common">Garden pea</name>
    <name type="synonym">Lathyrus oleraceus</name>
    <dbReference type="NCBI Taxonomy" id="3888"/>
    <lineage>
        <taxon>Eukaryota</taxon>
        <taxon>Viridiplantae</taxon>
        <taxon>Streptophyta</taxon>
        <taxon>Embryophyta</taxon>
        <taxon>Tracheophyta</taxon>
        <taxon>Spermatophyta</taxon>
        <taxon>Magnoliopsida</taxon>
        <taxon>eudicotyledons</taxon>
        <taxon>Gunneridae</taxon>
        <taxon>Pentapetalae</taxon>
        <taxon>rosids</taxon>
        <taxon>fabids</taxon>
        <taxon>Fabales</taxon>
        <taxon>Fabaceae</taxon>
        <taxon>Papilionoideae</taxon>
        <taxon>50 kb inversion clade</taxon>
        <taxon>NPAAA clade</taxon>
        <taxon>Hologalegina</taxon>
        <taxon>IRL clade</taxon>
        <taxon>Fabeae</taxon>
        <taxon>Lathyrus</taxon>
    </lineage>
</organism>
<reference evidence="1 2" key="1">
    <citation type="journal article" date="2022" name="Nat. Genet.">
        <title>Improved pea reference genome and pan-genome highlight genomic features and evolutionary characteristics.</title>
        <authorList>
            <person name="Yang T."/>
            <person name="Liu R."/>
            <person name="Luo Y."/>
            <person name="Hu S."/>
            <person name="Wang D."/>
            <person name="Wang C."/>
            <person name="Pandey M.K."/>
            <person name="Ge S."/>
            <person name="Xu Q."/>
            <person name="Li N."/>
            <person name="Li G."/>
            <person name="Huang Y."/>
            <person name="Saxena R.K."/>
            <person name="Ji Y."/>
            <person name="Li M."/>
            <person name="Yan X."/>
            <person name="He Y."/>
            <person name="Liu Y."/>
            <person name="Wang X."/>
            <person name="Xiang C."/>
            <person name="Varshney R.K."/>
            <person name="Ding H."/>
            <person name="Gao S."/>
            <person name="Zong X."/>
        </authorList>
    </citation>
    <scope>NUCLEOTIDE SEQUENCE [LARGE SCALE GENOMIC DNA]</scope>
    <source>
        <strain evidence="1 2">cv. Zhongwan 6</strain>
    </source>
</reference>
<dbReference type="Gramene" id="Psat05G0281800-T1">
    <property type="protein sequence ID" value="KAI5406221.1"/>
    <property type="gene ID" value="KIW84_052818"/>
</dbReference>